<feature type="domain" description="Thioredoxin-like fold" evidence="2">
    <location>
        <begin position="69"/>
        <end position="243"/>
    </location>
</feature>
<keyword evidence="4" id="KW-1185">Reference proteome</keyword>
<dbReference type="InterPro" id="IPR012336">
    <property type="entry name" value="Thioredoxin-like_fold"/>
</dbReference>
<name>A0A835Z7S8_9STRA</name>
<dbReference type="SUPFAM" id="SSF52833">
    <property type="entry name" value="Thioredoxin-like"/>
    <property type="match status" value="1"/>
</dbReference>
<dbReference type="OrthoDB" id="37297at2759"/>
<feature type="signal peptide" evidence="1">
    <location>
        <begin position="1"/>
        <end position="17"/>
    </location>
</feature>
<dbReference type="EMBL" id="JAFCMP010000054">
    <property type="protein sequence ID" value="KAG5189287.1"/>
    <property type="molecule type" value="Genomic_DNA"/>
</dbReference>
<dbReference type="Proteomes" id="UP000664859">
    <property type="component" value="Unassembled WGS sequence"/>
</dbReference>
<sequence length="248" mass="27633">MLRVFLLTVVFATYVQSSAGFIAGAKGAAAVWLRRPAVISRQHRLSMMAPNLPPAPLGYTMPHSSASPKVQVDFFFDLACPFAGRMYLTLQKVLPLYEGKGVLWKMYHVPQPWHPQSTLMHEAALAVNTVKPEAFFDFCHAVWTQREEKFIDDVTVDKTRNQIYDVLAEIAAEVGVEKEAVRQKLELKALGNMGTHMTQGIKFATQYHRKRGVHVTPTVFMNGIENGAISSSATVDEWKETLDALVAA</sequence>
<dbReference type="Pfam" id="PF13462">
    <property type="entry name" value="Thioredoxin_4"/>
    <property type="match status" value="1"/>
</dbReference>
<dbReference type="InterPro" id="IPR036249">
    <property type="entry name" value="Thioredoxin-like_sf"/>
</dbReference>
<evidence type="ECO:0000259" key="2">
    <source>
        <dbReference type="Pfam" id="PF13462"/>
    </source>
</evidence>
<gene>
    <name evidence="3" type="ORF">JKP88DRAFT_353168</name>
</gene>
<evidence type="ECO:0000313" key="3">
    <source>
        <dbReference type="EMBL" id="KAG5189287.1"/>
    </source>
</evidence>
<dbReference type="CDD" id="cd02972">
    <property type="entry name" value="DsbA_family"/>
    <property type="match status" value="1"/>
</dbReference>
<feature type="chain" id="PRO_5032784214" evidence="1">
    <location>
        <begin position="18"/>
        <end position="248"/>
    </location>
</feature>
<evidence type="ECO:0000256" key="1">
    <source>
        <dbReference type="SAM" id="SignalP"/>
    </source>
</evidence>
<keyword evidence="1" id="KW-0732">Signal</keyword>
<organism evidence="3 4">
    <name type="scientific">Tribonema minus</name>
    <dbReference type="NCBI Taxonomy" id="303371"/>
    <lineage>
        <taxon>Eukaryota</taxon>
        <taxon>Sar</taxon>
        <taxon>Stramenopiles</taxon>
        <taxon>Ochrophyta</taxon>
        <taxon>PX clade</taxon>
        <taxon>Xanthophyceae</taxon>
        <taxon>Tribonematales</taxon>
        <taxon>Tribonemataceae</taxon>
        <taxon>Tribonema</taxon>
    </lineage>
</organism>
<comment type="caution">
    <text evidence="3">The sequence shown here is derived from an EMBL/GenBank/DDBJ whole genome shotgun (WGS) entry which is preliminary data.</text>
</comment>
<dbReference type="PANTHER" id="PTHR33875">
    <property type="entry name" value="OS09G0542200 PROTEIN"/>
    <property type="match status" value="1"/>
</dbReference>
<dbReference type="Gene3D" id="3.40.30.10">
    <property type="entry name" value="Glutaredoxin"/>
    <property type="match status" value="1"/>
</dbReference>
<proteinExistence type="predicted"/>
<dbReference type="AlphaFoldDB" id="A0A835Z7S8"/>
<protein>
    <submittedName>
        <fullName evidence="3">Thioredoxin-like protein</fullName>
    </submittedName>
</protein>
<dbReference type="PANTHER" id="PTHR33875:SF2">
    <property type="entry name" value="ACR183CP"/>
    <property type="match status" value="1"/>
</dbReference>
<accession>A0A835Z7S8</accession>
<reference evidence="3" key="1">
    <citation type="submission" date="2021-02" db="EMBL/GenBank/DDBJ databases">
        <title>First Annotated Genome of the Yellow-green Alga Tribonema minus.</title>
        <authorList>
            <person name="Mahan K.M."/>
        </authorList>
    </citation>
    <scope>NUCLEOTIDE SEQUENCE</scope>
    <source>
        <strain evidence="3">UTEX B ZZ1240</strain>
    </source>
</reference>
<evidence type="ECO:0000313" key="4">
    <source>
        <dbReference type="Proteomes" id="UP000664859"/>
    </source>
</evidence>